<feature type="binding site" evidence="9">
    <location>
        <begin position="125"/>
        <end position="128"/>
    </location>
    <ligand>
        <name>5-phospho-alpha-D-ribose 1-diphosphate</name>
        <dbReference type="ChEBI" id="CHEBI:58017"/>
    </ligand>
</feature>
<dbReference type="InterPro" id="IPR035902">
    <property type="entry name" value="Nuc_phospho_transferase"/>
</dbReference>
<evidence type="ECO:0000256" key="9">
    <source>
        <dbReference type="HAMAP-Rule" id="MF_00211"/>
    </source>
</evidence>
<evidence type="ECO:0000256" key="8">
    <source>
        <dbReference type="ARBA" id="ARBA00061188"/>
    </source>
</evidence>
<feature type="binding site" evidence="9">
    <location>
        <position position="123"/>
    </location>
    <ligand>
        <name>5-phospho-alpha-D-ribose 1-diphosphate</name>
        <dbReference type="ChEBI" id="CHEBI:58017"/>
    </ligand>
</feature>
<keyword evidence="2 9" id="KW-0028">Amino-acid biosynthesis</keyword>
<dbReference type="Gene3D" id="1.20.970.10">
    <property type="entry name" value="Transferase, Pyrimidine Nucleoside Phosphorylase, Chain C"/>
    <property type="match status" value="1"/>
</dbReference>
<comment type="cofactor">
    <cofactor evidence="9">
        <name>Mg(2+)</name>
        <dbReference type="ChEBI" id="CHEBI:18420"/>
    </cofactor>
    <text evidence="9">Binds 2 magnesium ions per monomer.</text>
</comment>
<protein>
    <recommendedName>
        <fullName evidence="9">Anthranilate phosphoribosyltransferase</fullName>
        <ecNumber evidence="9">2.4.2.18</ecNumber>
    </recommendedName>
</protein>
<feature type="binding site" evidence="9">
    <location>
        <position position="146"/>
    </location>
    <ligand>
        <name>anthranilate</name>
        <dbReference type="ChEBI" id="CHEBI:16567"/>
        <label>1</label>
    </ligand>
</feature>
<feature type="domain" description="Glycosyl transferase family 3" evidence="10">
    <location>
        <begin position="109"/>
        <end position="370"/>
    </location>
</feature>
<evidence type="ECO:0000256" key="1">
    <source>
        <dbReference type="ARBA" id="ARBA00004907"/>
    </source>
</evidence>
<feature type="binding site" evidence="9">
    <location>
        <position position="259"/>
    </location>
    <ligand>
        <name>Mg(2+)</name>
        <dbReference type="ChEBI" id="CHEBI:18420"/>
        <label>2</label>
    </ligand>
</feature>
<reference evidence="13" key="1">
    <citation type="submission" date="2010-10" db="EMBL/GenBank/DDBJ databases">
        <title>The complete genome of Rothia dentocariosa ATCC 17931.</title>
        <authorList>
            <person name="Muzny D."/>
            <person name="Qin X."/>
            <person name="Buhay C."/>
            <person name="Dugan-Rocha S."/>
            <person name="Ding Y."/>
            <person name="Chen G."/>
            <person name="Hawes A."/>
            <person name="Holder M."/>
            <person name="Jhangiani S."/>
            <person name="Johnson A."/>
            <person name="Khan Z."/>
            <person name="Li Z."/>
            <person name="Liu W."/>
            <person name="Liu X."/>
            <person name="Perez L."/>
            <person name="Shen H."/>
            <person name="Wang Q."/>
            <person name="Watt J."/>
            <person name="Xi L."/>
            <person name="Xin Y."/>
            <person name="Zhou J."/>
            <person name="Deng J."/>
            <person name="Jiang H."/>
            <person name="Liu Y."/>
            <person name="Qu J."/>
            <person name="Song X.-Z."/>
            <person name="Zhang L."/>
            <person name="Villasana D."/>
            <person name="Johnson A."/>
            <person name="Liu J."/>
            <person name="Liyanage D."/>
            <person name="Lorensuhewa L."/>
            <person name="Robinson T."/>
            <person name="Song A."/>
            <person name="Song B.-B."/>
            <person name="Dinh H."/>
            <person name="Thornton R."/>
            <person name="Coyle M."/>
            <person name="Francisco L."/>
            <person name="Jackson L."/>
            <person name="Javaid M."/>
            <person name="Korchina V."/>
            <person name="Kovar C."/>
            <person name="Mata R."/>
            <person name="Mathew T."/>
            <person name="Ngo R."/>
            <person name="Nguyen L."/>
            <person name="Nguyen N."/>
            <person name="Okwuonu G."/>
            <person name="Ongeri F."/>
            <person name="Pham C."/>
            <person name="Simmons D."/>
            <person name="Wilczek-Boney K."/>
            <person name="Hale W."/>
            <person name="Jakkamsetti A."/>
            <person name="Pham P."/>
            <person name="Ruth R."/>
            <person name="San Lucas F."/>
            <person name="Warren J."/>
            <person name="Zhang J."/>
            <person name="Zhao Z."/>
            <person name="Zhou C."/>
            <person name="Zhu D."/>
            <person name="Lee S."/>
            <person name="Bess C."/>
            <person name="Blankenburg K."/>
            <person name="Forbes L."/>
            <person name="Fu Q."/>
            <person name="Gubbala S."/>
            <person name="Hirani K."/>
            <person name="Jayaseelan J.C."/>
            <person name="Lara F."/>
            <person name="Munidasa M."/>
            <person name="Palculict T."/>
            <person name="Patil S."/>
            <person name="Pu L.-L."/>
            <person name="Saada N."/>
            <person name="Tang L."/>
            <person name="Weissenberger G."/>
            <person name="Zhu Y."/>
            <person name="Hemphill L."/>
            <person name="Shang Y."/>
            <person name="Youmans B."/>
            <person name="Ayvaz T."/>
            <person name="Ross M."/>
            <person name="Santibanez J."/>
            <person name="Aqrawi P."/>
            <person name="Gross S."/>
            <person name="Joshi V."/>
            <person name="Fowler G."/>
            <person name="Nazareth L."/>
            <person name="Reid J."/>
            <person name="Worley K."/>
            <person name="Petrosino J."/>
            <person name="Highlander S."/>
            <person name="Gibbs R."/>
        </authorList>
    </citation>
    <scope>NUCLEOTIDE SEQUENCE [LARGE SCALE GENOMIC DNA]</scope>
    <source>
        <strain evidence="13">ATCC 17931 / CDC X599 / XDIA</strain>
    </source>
</reference>
<dbReference type="SUPFAM" id="SSF52418">
    <property type="entry name" value="Nucleoside phosphorylase/phosphoribosyltransferase catalytic domain"/>
    <property type="match status" value="1"/>
</dbReference>
<evidence type="ECO:0000313" key="12">
    <source>
        <dbReference type="EMBL" id="ADP41388.1"/>
    </source>
</evidence>
<dbReference type="AlphaFoldDB" id="E3H2F5"/>
<dbReference type="InterPro" id="IPR017459">
    <property type="entry name" value="Glycosyl_Trfase_fam3_N_dom"/>
</dbReference>
<dbReference type="FunFam" id="3.40.1030.10:FF:000002">
    <property type="entry name" value="Anthranilate phosphoribosyltransferase"/>
    <property type="match status" value="1"/>
</dbReference>
<proteinExistence type="inferred from homology"/>
<feature type="binding site" evidence="9">
    <location>
        <position position="155"/>
    </location>
    <ligand>
        <name>5-phospho-alpha-D-ribose 1-diphosphate</name>
        <dbReference type="ChEBI" id="CHEBI:58017"/>
    </ligand>
</feature>
<gene>
    <name evidence="9 12" type="primary">trpD</name>
    <name evidence="12" type="ordered locus">HMPREF0733_11931</name>
</gene>
<feature type="binding site" evidence="9">
    <location>
        <begin position="143"/>
        <end position="151"/>
    </location>
    <ligand>
        <name>5-phospho-alpha-D-ribose 1-diphosphate</name>
        <dbReference type="ChEBI" id="CHEBI:58017"/>
    </ligand>
</feature>
<comment type="similarity">
    <text evidence="9">Belongs to the anthranilate phosphoribosyltransferase family.</text>
</comment>
<dbReference type="PANTHER" id="PTHR43285:SF2">
    <property type="entry name" value="ANTHRANILATE PHOSPHORIBOSYLTRANSFERASE"/>
    <property type="match status" value="1"/>
</dbReference>
<keyword evidence="3 9" id="KW-0328">Glycosyltransferase</keyword>
<comment type="pathway">
    <text evidence="1 9">Amino-acid biosynthesis; L-tryptophan biosynthesis; L-tryptophan from chorismate: step 2/5.</text>
</comment>
<keyword evidence="4 9" id="KW-0808">Transferase</keyword>
<comment type="function">
    <text evidence="9">Catalyzes the transfer of the phosphoribosyl group of 5-phosphorylribose-1-pyrophosphate (PRPP) to anthranilate to yield N-(5'-phosphoribosyl)-anthranilate (PRA).</text>
</comment>
<dbReference type="GO" id="GO:0004048">
    <property type="term" value="F:anthranilate phosphoribosyltransferase activity"/>
    <property type="evidence" value="ECO:0007669"/>
    <property type="project" value="UniProtKB-UniRule"/>
</dbReference>
<dbReference type="GO" id="GO:0005829">
    <property type="term" value="C:cytosol"/>
    <property type="evidence" value="ECO:0007669"/>
    <property type="project" value="TreeGrafter"/>
</dbReference>
<keyword evidence="5 9" id="KW-0822">Tryptophan biosynthesis</keyword>
<comment type="caution">
    <text evidence="9">Lacks conserved residue(s) required for the propagation of feature annotation.</text>
</comment>
<dbReference type="eggNOG" id="COG0547">
    <property type="taxonomic scope" value="Bacteria"/>
</dbReference>
<accession>E3H2F5</accession>
<feature type="binding site" evidence="9">
    <location>
        <position position="127"/>
    </location>
    <ligand>
        <name>Mg(2+)</name>
        <dbReference type="ChEBI" id="CHEBI:18420"/>
        <label>1</label>
    </ligand>
</feature>
<dbReference type="HOGENOM" id="CLU_034315_4_1_11"/>
<keyword evidence="6 9" id="KW-0057">Aromatic amino acid biosynthesis</keyword>
<evidence type="ECO:0000259" key="10">
    <source>
        <dbReference type="Pfam" id="PF00591"/>
    </source>
</evidence>
<evidence type="ECO:0000256" key="5">
    <source>
        <dbReference type="ARBA" id="ARBA00022822"/>
    </source>
</evidence>
<feature type="binding site" evidence="9">
    <location>
        <position position="115"/>
    </location>
    <ligand>
        <name>anthranilate</name>
        <dbReference type="ChEBI" id="CHEBI:16567"/>
        <label>1</label>
    </ligand>
</feature>
<organism evidence="12 13">
    <name type="scientific">Rothia dentocariosa (strain ATCC 17931 / CDC X599 / XDIA)</name>
    <dbReference type="NCBI Taxonomy" id="762948"/>
    <lineage>
        <taxon>Bacteria</taxon>
        <taxon>Bacillati</taxon>
        <taxon>Actinomycetota</taxon>
        <taxon>Actinomycetes</taxon>
        <taxon>Micrococcales</taxon>
        <taxon>Micrococcaceae</taxon>
        <taxon>Rothia</taxon>
    </lineage>
</organism>
<evidence type="ECO:0000259" key="11">
    <source>
        <dbReference type="Pfam" id="PF02885"/>
    </source>
</evidence>
<keyword evidence="9" id="KW-0479">Metal-binding</keyword>
<dbReference type="Gene3D" id="3.40.1030.10">
    <property type="entry name" value="Nucleoside phosphorylase/phosphoribosyltransferase catalytic domain"/>
    <property type="match status" value="1"/>
</dbReference>
<feature type="binding site" evidence="9">
    <location>
        <position position="260"/>
    </location>
    <ligand>
        <name>Mg(2+)</name>
        <dbReference type="ChEBI" id="CHEBI:18420"/>
        <label>1</label>
    </ligand>
</feature>
<name>E3H2F5_ROTDC</name>
<dbReference type="KEGG" id="rdn:HMPREF0733_11931"/>
<evidence type="ECO:0000313" key="13">
    <source>
        <dbReference type="Proteomes" id="UP000000387"/>
    </source>
</evidence>
<comment type="catalytic activity">
    <reaction evidence="7 9">
        <text>N-(5-phospho-beta-D-ribosyl)anthranilate + diphosphate = 5-phospho-alpha-D-ribose 1-diphosphate + anthranilate</text>
        <dbReference type="Rhea" id="RHEA:11768"/>
        <dbReference type="ChEBI" id="CHEBI:16567"/>
        <dbReference type="ChEBI" id="CHEBI:18277"/>
        <dbReference type="ChEBI" id="CHEBI:33019"/>
        <dbReference type="ChEBI" id="CHEBI:58017"/>
        <dbReference type="EC" id="2.4.2.18"/>
    </reaction>
</comment>
<dbReference type="GO" id="GO:0000162">
    <property type="term" value="P:L-tryptophan biosynthetic process"/>
    <property type="evidence" value="ECO:0007669"/>
    <property type="project" value="UniProtKB-UniRule"/>
</dbReference>
<evidence type="ECO:0000256" key="2">
    <source>
        <dbReference type="ARBA" id="ARBA00022605"/>
    </source>
</evidence>
<dbReference type="UniPathway" id="UPA00035">
    <property type="reaction ID" value="UER00041"/>
</dbReference>
<dbReference type="SUPFAM" id="SSF47648">
    <property type="entry name" value="Nucleoside phosphorylase/phosphoribosyltransferase N-terminal domain"/>
    <property type="match status" value="1"/>
</dbReference>
<feature type="binding site" evidence="9">
    <location>
        <position position="260"/>
    </location>
    <ligand>
        <name>Mg(2+)</name>
        <dbReference type="ChEBI" id="CHEBI:18420"/>
        <label>2</label>
    </ligand>
</feature>
<dbReference type="GO" id="GO:0000287">
    <property type="term" value="F:magnesium ion binding"/>
    <property type="evidence" value="ECO:0007669"/>
    <property type="project" value="UniProtKB-UniRule"/>
</dbReference>
<evidence type="ECO:0000256" key="3">
    <source>
        <dbReference type="ARBA" id="ARBA00022676"/>
    </source>
</evidence>
<evidence type="ECO:0000256" key="6">
    <source>
        <dbReference type="ARBA" id="ARBA00023141"/>
    </source>
</evidence>
<dbReference type="InterPro" id="IPR000312">
    <property type="entry name" value="Glycosyl_Trfase_fam3"/>
</dbReference>
<dbReference type="InterPro" id="IPR036320">
    <property type="entry name" value="Glycosyl_Trfase_fam3_N_dom_sf"/>
</dbReference>
<comment type="similarity">
    <text evidence="8">In the C-terminal section; belongs to the anthranilate phosphoribosyltransferase family.</text>
</comment>
<feature type="domain" description="Glycosyl transferase family 3 N-terminal" evidence="11">
    <location>
        <begin position="40"/>
        <end position="101"/>
    </location>
</feature>
<sequence length="390" mass="41605">MGERSLKAVAPYALAADESCRKVKIGSMDITAHESLTWKYILNQLISGQDLGSRHVDWAMDEIMTGSTPEPILASFLTSLHMKGETSEELGALARGMLAKAETIDLDVHAVDIVGTGGDQQNTVNISTMAALVIAGTGATVVKHGNRASTSKSGSADVLEALGIQLDMPIKSVAACARQVGITFLFAMTFHPSMRFVGPTRKMLGIPTAFNYLGPMTNPARVSSSAIGVANPQMVEKMAWVFANRGDHALIFRGDDGLDELTIATTSQIWEASGGILQKYVFNPEGYGIERSSLDNLRGGDAEYNASVFRAVLAGEGESAKDSLHAIRNAVLINAAAGLIAYRKNDGRSFEERYTEALADARQSIDTGAAAQVLNAWVEFSHLVVETPSP</sequence>
<dbReference type="InterPro" id="IPR005940">
    <property type="entry name" value="Anthranilate_Pribosyl_Tfrase"/>
</dbReference>
<dbReference type="NCBIfam" id="TIGR01245">
    <property type="entry name" value="trpD"/>
    <property type="match status" value="1"/>
</dbReference>
<comment type="subunit">
    <text evidence="9">Homodimer.</text>
</comment>
<dbReference type="EMBL" id="CP002280">
    <property type="protein sequence ID" value="ADP41388.1"/>
    <property type="molecule type" value="Genomic_DNA"/>
</dbReference>
<dbReference type="Proteomes" id="UP000000387">
    <property type="component" value="Chromosome"/>
</dbReference>
<dbReference type="HAMAP" id="MF_00211">
    <property type="entry name" value="TrpD"/>
    <property type="match status" value="1"/>
</dbReference>
<dbReference type="Pfam" id="PF00591">
    <property type="entry name" value="Glycos_transf_3"/>
    <property type="match status" value="1"/>
</dbReference>
<dbReference type="PANTHER" id="PTHR43285">
    <property type="entry name" value="ANTHRANILATE PHOSPHORIBOSYLTRANSFERASE"/>
    <property type="match status" value="1"/>
</dbReference>
<evidence type="ECO:0000256" key="7">
    <source>
        <dbReference type="ARBA" id="ARBA00052328"/>
    </source>
</evidence>
<feature type="binding site" evidence="9">
    <location>
        <position position="115"/>
    </location>
    <ligand>
        <name>5-phospho-alpha-D-ribose 1-diphosphate</name>
        <dbReference type="ChEBI" id="CHEBI:58017"/>
    </ligand>
</feature>
<dbReference type="EC" id="2.4.2.18" evidence="9"/>
<dbReference type="Pfam" id="PF02885">
    <property type="entry name" value="Glycos_trans_3N"/>
    <property type="match status" value="1"/>
</dbReference>
<evidence type="ECO:0000256" key="4">
    <source>
        <dbReference type="ARBA" id="ARBA00022679"/>
    </source>
</evidence>
<feature type="binding site" evidence="9">
    <location>
        <position position="201"/>
    </location>
    <ligand>
        <name>anthranilate</name>
        <dbReference type="ChEBI" id="CHEBI:16567"/>
        <label>2</label>
    </ligand>
</feature>
<keyword evidence="9" id="KW-0460">Magnesium</keyword>
<feature type="binding site" evidence="9">
    <location>
        <begin position="118"/>
        <end position="119"/>
    </location>
    <ligand>
        <name>5-phospho-alpha-D-ribose 1-diphosphate</name>
        <dbReference type="ChEBI" id="CHEBI:58017"/>
    </ligand>
</feature>